<evidence type="ECO:0000313" key="1">
    <source>
        <dbReference type="EMBL" id="GMJ03701.1"/>
    </source>
</evidence>
<accession>A0A9W7MNF3</accession>
<dbReference type="AlphaFoldDB" id="A0A9W7MNF3"/>
<dbReference type="Proteomes" id="UP001165190">
    <property type="component" value="Unassembled WGS sequence"/>
</dbReference>
<comment type="caution">
    <text evidence="1">The sequence shown here is derived from an EMBL/GenBank/DDBJ whole genome shotgun (WGS) entry which is preliminary data.</text>
</comment>
<proteinExistence type="predicted"/>
<dbReference type="EMBL" id="BSYR01000037">
    <property type="protein sequence ID" value="GMJ03701.1"/>
    <property type="molecule type" value="Genomic_DNA"/>
</dbReference>
<protein>
    <submittedName>
        <fullName evidence="1">Uncharacterized protein</fullName>
    </submittedName>
</protein>
<keyword evidence="2" id="KW-1185">Reference proteome</keyword>
<gene>
    <name evidence="1" type="ORF">HRI_004039300</name>
</gene>
<dbReference type="OrthoDB" id="939951at2759"/>
<evidence type="ECO:0000313" key="2">
    <source>
        <dbReference type="Proteomes" id="UP001165190"/>
    </source>
</evidence>
<name>A0A9W7MNF3_HIBTR</name>
<organism evidence="1 2">
    <name type="scientific">Hibiscus trionum</name>
    <name type="common">Flower of an hour</name>
    <dbReference type="NCBI Taxonomy" id="183268"/>
    <lineage>
        <taxon>Eukaryota</taxon>
        <taxon>Viridiplantae</taxon>
        <taxon>Streptophyta</taxon>
        <taxon>Embryophyta</taxon>
        <taxon>Tracheophyta</taxon>
        <taxon>Spermatophyta</taxon>
        <taxon>Magnoliopsida</taxon>
        <taxon>eudicotyledons</taxon>
        <taxon>Gunneridae</taxon>
        <taxon>Pentapetalae</taxon>
        <taxon>rosids</taxon>
        <taxon>malvids</taxon>
        <taxon>Malvales</taxon>
        <taxon>Malvaceae</taxon>
        <taxon>Malvoideae</taxon>
        <taxon>Hibiscus</taxon>
    </lineage>
</organism>
<reference evidence="1" key="1">
    <citation type="submission" date="2023-05" db="EMBL/GenBank/DDBJ databases">
        <title>Genome and transcriptome analyses reveal genes involved in the formation of fine ridges on petal epidermal cells in Hibiscus trionum.</title>
        <authorList>
            <person name="Koshimizu S."/>
            <person name="Masuda S."/>
            <person name="Ishii T."/>
            <person name="Shirasu K."/>
            <person name="Hoshino A."/>
            <person name="Arita M."/>
        </authorList>
    </citation>
    <scope>NUCLEOTIDE SEQUENCE</scope>
    <source>
        <strain evidence="1">Hamamatsu line</strain>
    </source>
</reference>
<sequence>MTFLNINRIDLQILDISFLHGIVVVNHSVTYFNCGRNNSNGMHLNLEGTSYYYSDIHNVFWCSGCGNLVTLFDGRDVNHIGGCSQSSCRIRNETSSSAGCRIFIPQGLNSIFANMNGGVASSDCSRKRCCGFVSPVYSDMYYYDLIGSPKDFNISDWSYVSTSLQWGTPKLESCQLNQGSDISCSFDCQYCWKSLKSTHLCVCAKKDVIDRGTYCEGKYCGEYRWCHILCLNTPNSYCLSPVWPTRKTLNIKIIMIGMC</sequence>